<accession>A0A444XDV6</accession>
<evidence type="ECO:0000313" key="1">
    <source>
        <dbReference type="EMBL" id="RYQ87770.1"/>
    </source>
</evidence>
<dbReference type="EMBL" id="SDMP01000019">
    <property type="protein sequence ID" value="RYQ87770.1"/>
    <property type="molecule type" value="Genomic_DNA"/>
</dbReference>
<keyword evidence="2" id="KW-1185">Reference proteome</keyword>
<comment type="caution">
    <text evidence="1">The sequence shown here is derived from an EMBL/GenBank/DDBJ whole genome shotgun (WGS) entry which is preliminary data.</text>
</comment>
<reference evidence="1 2" key="1">
    <citation type="submission" date="2019-01" db="EMBL/GenBank/DDBJ databases">
        <title>Sequencing of cultivated peanut Arachis hypogaea provides insights into genome evolution and oil improvement.</title>
        <authorList>
            <person name="Chen X."/>
        </authorList>
    </citation>
    <scope>NUCLEOTIDE SEQUENCE [LARGE SCALE GENOMIC DNA]</scope>
    <source>
        <strain evidence="2">cv. Fuhuasheng</strain>
        <tissue evidence="1">Leaves</tissue>
    </source>
</reference>
<dbReference type="AlphaFoldDB" id="A0A444XDV6"/>
<name>A0A444XDV6_ARAHY</name>
<sequence>MKPFREEIIDEQTKPALFPKTVLNNLKSIQIESRHATSSTNYDYRRDNLEELQLSRLKDTKILYSFLYSNSNMKNLCLNNGSFRELVPLERLAKIESLGVVPHLKSLKLTDLPYHTHHTHTHIKSPFSWSSELELPFLALLLVILSPYEVIRFSISQEQVYRNHLIKSQLAVTCSNSNGVRAFAKRRHCDHSDERGRCTWVHRWEGGACGIGRGRCVHACGRGMAMRACGGGRQQRHVVI</sequence>
<organism evidence="1 2">
    <name type="scientific">Arachis hypogaea</name>
    <name type="common">Peanut</name>
    <dbReference type="NCBI Taxonomy" id="3818"/>
    <lineage>
        <taxon>Eukaryota</taxon>
        <taxon>Viridiplantae</taxon>
        <taxon>Streptophyta</taxon>
        <taxon>Embryophyta</taxon>
        <taxon>Tracheophyta</taxon>
        <taxon>Spermatophyta</taxon>
        <taxon>Magnoliopsida</taxon>
        <taxon>eudicotyledons</taxon>
        <taxon>Gunneridae</taxon>
        <taxon>Pentapetalae</taxon>
        <taxon>rosids</taxon>
        <taxon>fabids</taxon>
        <taxon>Fabales</taxon>
        <taxon>Fabaceae</taxon>
        <taxon>Papilionoideae</taxon>
        <taxon>50 kb inversion clade</taxon>
        <taxon>dalbergioids sensu lato</taxon>
        <taxon>Dalbergieae</taxon>
        <taxon>Pterocarpus clade</taxon>
        <taxon>Arachis</taxon>
    </lineage>
</organism>
<gene>
    <name evidence="1" type="ORF">Ahy_B09g095311</name>
</gene>
<protein>
    <submittedName>
        <fullName evidence="1">Uncharacterized protein</fullName>
    </submittedName>
</protein>
<dbReference type="Proteomes" id="UP000289738">
    <property type="component" value="Chromosome B09"/>
</dbReference>
<proteinExistence type="predicted"/>
<evidence type="ECO:0000313" key="2">
    <source>
        <dbReference type="Proteomes" id="UP000289738"/>
    </source>
</evidence>